<organism evidence="2 3">
    <name type="scientific">Parathalassolituus penaei</name>
    <dbReference type="NCBI Taxonomy" id="2997323"/>
    <lineage>
        <taxon>Bacteria</taxon>
        <taxon>Pseudomonadati</taxon>
        <taxon>Pseudomonadota</taxon>
        <taxon>Gammaproteobacteria</taxon>
        <taxon>Oceanospirillales</taxon>
        <taxon>Oceanospirillaceae</taxon>
        <taxon>Parathalassolituus</taxon>
    </lineage>
</organism>
<dbReference type="SUPFAM" id="SSF56112">
    <property type="entry name" value="Protein kinase-like (PK-like)"/>
    <property type="match status" value="1"/>
</dbReference>
<dbReference type="Gene3D" id="3.90.1200.10">
    <property type="match status" value="1"/>
</dbReference>
<dbReference type="Gene3D" id="3.30.200.20">
    <property type="entry name" value="Phosphorylase Kinase, domain 1"/>
    <property type="match status" value="1"/>
</dbReference>
<accession>A0A9X3EDN7</accession>
<dbReference type="Pfam" id="PF01636">
    <property type="entry name" value="APH"/>
    <property type="match status" value="1"/>
</dbReference>
<evidence type="ECO:0000313" key="2">
    <source>
        <dbReference type="EMBL" id="MCY0965673.1"/>
    </source>
</evidence>
<evidence type="ECO:0000313" key="3">
    <source>
        <dbReference type="Proteomes" id="UP001150830"/>
    </source>
</evidence>
<dbReference type="InterPro" id="IPR011009">
    <property type="entry name" value="Kinase-like_dom_sf"/>
</dbReference>
<proteinExistence type="predicted"/>
<dbReference type="CDD" id="cd05151">
    <property type="entry name" value="ChoK-like"/>
    <property type="match status" value="1"/>
</dbReference>
<sequence>MATSLSWLDTVWRSFISREGPSIKPILSQWQQWGLCSLPPETHSLLPMTGGLTNRCWLLHLDSGEFVLRVSAANRRELAIDREQEFRIQQRAAHHGLAPAIRFRASNDEYWIMEHVRGRHLAGPPPVDDLPDVASAIRQLHQLPWGSDLPEISIAEKAAHYWQGIQKRWPEDDWSRLQQPLQEMLAAAPGRERSICHMDPNPNNWRKSAAGWRLLDWEYAGIGHPLWDIASFSLMGELPTTRERYWCQLNHVDQQGTAWMRARLQMTYLNELWFGVQELHNRQRFLDSMNRLIEDSRLLVSRENPDV</sequence>
<evidence type="ECO:0000259" key="1">
    <source>
        <dbReference type="Pfam" id="PF01636"/>
    </source>
</evidence>
<dbReference type="AlphaFoldDB" id="A0A9X3EDN7"/>
<dbReference type="EMBL" id="JAPNOA010000028">
    <property type="protein sequence ID" value="MCY0965673.1"/>
    <property type="molecule type" value="Genomic_DNA"/>
</dbReference>
<name>A0A9X3EDN7_9GAMM</name>
<dbReference type="Proteomes" id="UP001150830">
    <property type="component" value="Unassembled WGS sequence"/>
</dbReference>
<comment type="caution">
    <text evidence="2">The sequence shown here is derived from an EMBL/GenBank/DDBJ whole genome shotgun (WGS) entry which is preliminary data.</text>
</comment>
<reference evidence="2" key="1">
    <citation type="submission" date="2022-11" db="EMBL/GenBank/DDBJ databases">
        <title>Parathalassolutuus dongxingensis gen. nov., sp. nov., a novel member of family Oceanospirillaceae isolated from a coastal shrimp pond in Guangxi, China.</title>
        <authorList>
            <person name="Chen H."/>
        </authorList>
    </citation>
    <scope>NUCLEOTIDE SEQUENCE</scope>
    <source>
        <strain evidence="2">G-43</strain>
    </source>
</reference>
<protein>
    <submittedName>
        <fullName evidence="2">Phosphotransferase</fullName>
    </submittedName>
</protein>
<gene>
    <name evidence="2" type="ORF">OUO13_10775</name>
</gene>
<keyword evidence="3" id="KW-1185">Reference proteome</keyword>
<dbReference type="InterPro" id="IPR002575">
    <property type="entry name" value="Aminoglycoside_PTrfase"/>
</dbReference>
<feature type="domain" description="Aminoglycoside phosphotransferase" evidence="1">
    <location>
        <begin position="47"/>
        <end position="245"/>
    </location>
</feature>
<dbReference type="RefSeq" id="WP_283173886.1">
    <property type="nucleotide sequence ID" value="NZ_JAPNOA010000028.1"/>
</dbReference>